<dbReference type="PANTHER" id="PTHR12827">
    <property type="entry name" value="MEIOTIC CHECKPOINT REGULATOR TSG24 FAMILY MEMBER"/>
    <property type="match status" value="1"/>
</dbReference>
<comment type="caution">
    <text evidence="8">The sequence shown here is derived from an EMBL/GenBank/DDBJ whole genome shotgun (WGS) entry which is preliminary data.</text>
</comment>
<feature type="region of interest" description="Disordered" evidence="5">
    <location>
        <begin position="1"/>
        <end position="28"/>
    </location>
</feature>
<dbReference type="Gene3D" id="1.25.10.10">
    <property type="entry name" value="Leucine-rich Repeat Variant"/>
    <property type="match status" value="3"/>
</dbReference>
<dbReference type="GO" id="GO:0060090">
    <property type="term" value="F:molecular adaptor activity"/>
    <property type="evidence" value="ECO:0007669"/>
    <property type="project" value="TreeGrafter"/>
</dbReference>
<evidence type="ECO:0000259" key="6">
    <source>
        <dbReference type="Pfam" id="PF12859"/>
    </source>
</evidence>
<accession>A0A4R8TAA4</accession>
<dbReference type="InterPro" id="IPR011989">
    <property type="entry name" value="ARM-like"/>
</dbReference>
<dbReference type="InterPro" id="IPR049255">
    <property type="entry name" value="Apc1_N"/>
</dbReference>
<gene>
    <name evidence="8" type="primary">bimE</name>
    <name evidence="8" type="ORF">C8034_v003386</name>
</gene>
<feature type="region of interest" description="Disordered" evidence="5">
    <location>
        <begin position="330"/>
        <end position="378"/>
    </location>
</feature>
<comment type="similarity">
    <text evidence="1">Belongs to the APC1 family.</text>
</comment>
<feature type="region of interest" description="Disordered" evidence="5">
    <location>
        <begin position="773"/>
        <end position="796"/>
    </location>
</feature>
<feature type="domain" description="Anaphase-promoting complex subunit 1 N-terminal" evidence="6">
    <location>
        <begin position="25"/>
        <end position="764"/>
    </location>
</feature>
<evidence type="ECO:0000256" key="1">
    <source>
        <dbReference type="ARBA" id="ARBA00010547"/>
    </source>
</evidence>
<keyword evidence="9" id="KW-1185">Reference proteome</keyword>
<dbReference type="GO" id="GO:0007091">
    <property type="term" value="P:metaphase/anaphase transition of mitotic cell cycle"/>
    <property type="evidence" value="ECO:0007669"/>
    <property type="project" value="TreeGrafter"/>
</dbReference>
<keyword evidence="4" id="KW-0131">Cell cycle</keyword>
<protein>
    <submittedName>
        <fullName evidence="8">Negative regulator of mitosis</fullName>
    </submittedName>
</protein>
<evidence type="ECO:0000313" key="8">
    <source>
        <dbReference type="EMBL" id="TEA14492.1"/>
    </source>
</evidence>
<evidence type="ECO:0000313" key="9">
    <source>
        <dbReference type="Proteomes" id="UP000295604"/>
    </source>
</evidence>
<name>A0A4R8TAA4_9PEZI</name>
<dbReference type="Proteomes" id="UP000295604">
    <property type="component" value="Unassembled WGS sequence"/>
</dbReference>
<proteinExistence type="inferred from homology"/>
<dbReference type="Pfam" id="PF20518">
    <property type="entry name" value="Apc1_MidN"/>
    <property type="match status" value="1"/>
</dbReference>
<dbReference type="Pfam" id="PF12859">
    <property type="entry name" value="ANAPC1"/>
    <property type="match status" value="1"/>
</dbReference>
<evidence type="ECO:0000256" key="2">
    <source>
        <dbReference type="ARBA" id="ARBA00022618"/>
    </source>
</evidence>
<dbReference type="GO" id="GO:0031145">
    <property type="term" value="P:anaphase-promoting complex-dependent catabolic process"/>
    <property type="evidence" value="ECO:0007669"/>
    <property type="project" value="TreeGrafter"/>
</dbReference>
<feature type="compositionally biased region" description="Polar residues" evidence="5">
    <location>
        <begin position="339"/>
        <end position="357"/>
    </location>
</feature>
<evidence type="ECO:0000256" key="3">
    <source>
        <dbReference type="ARBA" id="ARBA00022776"/>
    </source>
</evidence>
<evidence type="ECO:0000256" key="4">
    <source>
        <dbReference type="ARBA" id="ARBA00023306"/>
    </source>
</evidence>
<dbReference type="InterPro" id="IPR046794">
    <property type="entry name" value="Apc1_MidN"/>
</dbReference>
<feature type="domain" description="Anaphase-promoting complex subunit 1 middle" evidence="7">
    <location>
        <begin position="1038"/>
        <end position="1097"/>
    </location>
</feature>
<dbReference type="GO" id="GO:0070979">
    <property type="term" value="P:protein K11-linked ubiquitination"/>
    <property type="evidence" value="ECO:0007669"/>
    <property type="project" value="TreeGrafter"/>
</dbReference>
<organism evidence="8 9">
    <name type="scientific">Colletotrichum sidae</name>
    <dbReference type="NCBI Taxonomy" id="1347389"/>
    <lineage>
        <taxon>Eukaryota</taxon>
        <taxon>Fungi</taxon>
        <taxon>Dikarya</taxon>
        <taxon>Ascomycota</taxon>
        <taxon>Pezizomycotina</taxon>
        <taxon>Sordariomycetes</taxon>
        <taxon>Hypocreomycetidae</taxon>
        <taxon>Glomerellales</taxon>
        <taxon>Glomerellaceae</taxon>
        <taxon>Colletotrichum</taxon>
        <taxon>Colletotrichum orbiculare species complex</taxon>
    </lineage>
</organism>
<dbReference type="GO" id="GO:0051301">
    <property type="term" value="P:cell division"/>
    <property type="evidence" value="ECO:0007669"/>
    <property type="project" value="UniProtKB-KW"/>
</dbReference>
<keyword evidence="2" id="KW-0132">Cell division</keyword>
<dbReference type="EMBL" id="QAPF01000161">
    <property type="protein sequence ID" value="TEA14492.1"/>
    <property type="molecule type" value="Genomic_DNA"/>
</dbReference>
<reference evidence="8 9" key="1">
    <citation type="submission" date="2018-11" db="EMBL/GenBank/DDBJ databases">
        <title>Genome sequence and assembly of Colletotrichum sidae.</title>
        <authorList>
            <person name="Gan P."/>
            <person name="Shirasu K."/>
        </authorList>
    </citation>
    <scope>NUCLEOTIDE SEQUENCE [LARGE SCALE GENOMIC DNA]</scope>
    <source>
        <strain evidence="8 9">CBS 518.97</strain>
    </source>
</reference>
<dbReference type="PANTHER" id="PTHR12827:SF3">
    <property type="entry name" value="ANAPHASE-PROMOTING COMPLEX SUBUNIT 1"/>
    <property type="match status" value="1"/>
</dbReference>
<dbReference type="FunFam" id="1.25.10.10:FF:000283">
    <property type="entry name" value="Anaphase-promoting complex subunit 1"/>
    <property type="match status" value="1"/>
</dbReference>
<evidence type="ECO:0000259" key="7">
    <source>
        <dbReference type="Pfam" id="PF20518"/>
    </source>
</evidence>
<evidence type="ECO:0000256" key="5">
    <source>
        <dbReference type="SAM" id="MobiDB-lite"/>
    </source>
</evidence>
<dbReference type="FunFam" id="1.25.10.10:FF:000531">
    <property type="entry name" value="Negative regulator of mitosis"/>
    <property type="match status" value="1"/>
</dbReference>
<dbReference type="InterPro" id="IPR024990">
    <property type="entry name" value="Apc1"/>
</dbReference>
<dbReference type="GO" id="GO:0005680">
    <property type="term" value="C:anaphase-promoting complex"/>
    <property type="evidence" value="ECO:0007669"/>
    <property type="project" value="InterPro"/>
</dbReference>
<keyword evidence="3" id="KW-0498">Mitosis</keyword>
<sequence>MASVKSLGLHQPNGLHHTAHGDGPPTNYSWEITTDPDYDEYEDGSVEVEDELLVTKDCVVWSRGGVFRKSFKFTIEKEPITQALLASFPSTEYDSKRGRKAPSTTKSNEPRRLSRALVVFLRTQAHIHFLSGTSHVVHMPFEVEAACAGPQGVIIQRKPRSDNRAPVSLKFPKVPPNSFVSSQITVTSPQSSQHTVFSVEGLNKPKSLPLRLGSTLGNMWEPTGQPDSRWPRLVSLMDPLQDLGLVVTKPEAGDKEKSRKVSQTAPHFLDPAEEILHIEEIKHPGAPKTKTSEPLILAVTINREASTYAVWRMTYIKNEDPFLGRLNKDKSRAERRRSSMQPNFASGASTPLQTNFRESFGAPLPGKRSRKSEKAEKLEKPLDLVSSLDFDKESGARRQSRRVSSMLARADLSASQERSVFAEQAINTALGGSRGSQGPRHSGGYGSFNYNHTIHPSLGSLLEAPIDGVLEELRAGGDFEGFHTMGLDDRFSDGLTQEAMFTKIQTISLDNANVRYSLSKQPARDHCKVFILSAPQFAVDDPLRGELLIGIQDSLDRRLQLLTIDLQRGPRFLVPPKPGKTATSSEDPVRLTCGALRRAHHVVDSCKVTDGDISVILILSEGHEGRRELSIQAPWSQITTINLPHVSLENTRSLDYRGRVVDRDVRHRKSEVIEVANGSVGALRYSKERGVVDVVDGENRHHQIQIQLQPHDPLVRKVLDACRSILPASHADKMFPGWWHVMSWMKMEEFDVTDTEWSSLVVQLLTMYLALGKPEPKHGSPTKSSRHKRRQQSGSFGSIQSLEDWNTLHHFETPNGLGCPSWQQSRGWEWTLEEDSDEDIEGQSQGLKESKFMAAHIQYARAYLASPLGDKAVGLNGYFPTGMQRNAENRGNAAWNIFVALHLLLEEQKLEIMAPEYSSPGTTQLRVVMCQIARWLRWDSFVAMYEMGIQEDLEPRFDSELHLEVPLTQPSGVDFDIFHWIQTCLVTGQYHPFLTLANLYHSQTMKAEHDHVKDSRWAAITPRTLMFKRLFDRLTPRSSAADMVVAMHSAGIDLKVLETLPEAVLAPLRDSIARCQARPPASWSRDLLELVNRSDVSAILAPGKKPEKSGASIITPTHNASWDYHTICQSVEEYNTVGFDEGEGTERQAVIRALFKEDRRLNEAQDLLSTHRARIVRLEPHPTWSESEYLEKQKELVSRIATGTLAIPAGRAMLYYSLRYPLLTQKFPVGGFNLNCIVRPTNVTVGVDKSQFTEEKVCWGFFHQGVAAGLAISPQAKGIDTSWILYNKPGQELSNRHAGFLLALGMNGHLKAIAKWVAFKYLTPKHTMTSVGLLLGLAASHLGTMDSLITRLLSVHVTRMLPRGAAELNLSPLTQTTGIMGIGLLYCNSQHRRMSEIMMSEIEHVDEEDADEPLRSECYRLAAGFSLGFINLGKGNDLRGLHDMKLTESLVNIATATKKVEMVHVLDRAAAGAVMALTLIFMKSEDHIVARKVDVPDSIVQFDYIRPDILLLRTVAKNLIMWSKIEPTFEWIWQSLPRPYRIRHKLVSTSRLKSTDLPFFSIITGLCFSIALRYAGSASTRVRDLLIHYLDHFIRISRLPATIRPAPNDFPMYDEELARSNARMCQDVLALSTAIVMAGTGDVVVLRRLRLLHGRDDPDTPYGSHLAAHLAIGALFLGCGTATFGTSNMAIACLLVAFYPVFPTSVTDNRSHLQAFRHFWVLATDPRCLVAKDVATGQPISAAIEIRRKKDQNAPEDVEAGAVIRHTPCILPPIDEIASIRTKAGPAFWDLELNFGKNPALVTAFRQNQSLYLRRRPAQEAPFSSTLRALGRDALADATDNGQRDPLEWLFSLDALRNLTYAEQAIVLDCSAGSEGAAGESSASSVDARLVLERSMDGASRERLLGLKMLFEWADRRAQLESGLWKRRGDEDHTQEWWIRDSVVEELKGRRDYPGTYDAYPHHALLPVEFSWAAFVSIANRHPGFDPDNSIFFATLTRDGTIIGSGTVGYECEFRTVIGEMLKLVGRSTQDKVSAKRYTVAWELRDGKSFLDCRAA</sequence>